<feature type="domain" description="Beta-lactamase-related" evidence="2">
    <location>
        <begin position="80"/>
        <end position="377"/>
    </location>
</feature>
<dbReference type="KEGG" id="tpx:Turpa_1794"/>
<feature type="signal peptide" evidence="1">
    <location>
        <begin position="1"/>
        <end position="25"/>
    </location>
</feature>
<protein>
    <submittedName>
        <fullName evidence="3">Beta-lactamase</fullName>
    </submittedName>
</protein>
<evidence type="ECO:0000259" key="2">
    <source>
        <dbReference type="Pfam" id="PF00144"/>
    </source>
</evidence>
<dbReference type="PANTHER" id="PTHR43283">
    <property type="entry name" value="BETA-LACTAMASE-RELATED"/>
    <property type="match status" value="1"/>
</dbReference>
<evidence type="ECO:0000256" key="1">
    <source>
        <dbReference type="SAM" id="SignalP"/>
    </source>
</evidence>
<dbReference type="PATRIC" id="fig|869212.3.peg.1793"/>
<keyword evidence="1" id="KW-0732">Signal</keyword>
<dbReference type="RefSeq" id="WP_014802950.1">
    <property type="nucleotide sequence ID" value="NC_018020.1"/>
</dbReference>
<dbReference type="AlphaFoldDB" id="I4B584"/>
<dbReference type="InterPro" id="IPR050789">
    <property type="entry name" value="Diverse_Enzym_Activities"/>
</dbReference>
<evidence type="ECO:0000313" key="4">
    <source>
        <dbReference type="Proteomes" id="UP000006048"/>
    </source>
</evidence>
<reference evidence="3 4" key="1">
    <citation type="submission" date="2012-06" db="EMBL/GenBank/DDBJ databases">
        <title>The complete chromosome of genome of Turneriella parva DSM 21527.</title>
        <authorList>
            <consortium name="US DOE Joint Genome Institute (JGI-PGF)"/>
            <person name="Lucas S."/>
            <person name="Han J."/>
            <person name="Lapidus A."/>
            <person name="Bruce D."/>
            <person name="Goodwin L."/>
            <person name="Pitluck S."/>
            <person name="Peters L."/>
            <person name="Kyrpides N."/>
            <person name="Mavromatis K."/>
            <person name="Ivanova N."/>
            <person name="Mikhailova N."/>
            <person name="Chertkov O."/>
            <person name="Detter J.C."/>
            <person name="Tapia R."/>
            <person name="Han C."/>
            <person name="Land M."/>
            <person name="Hauser L."/>
            <person name="Markowitz V."/>
            <person name="Cheng J.-F."/>
            <person name="Hugenholtz P."/>
            <person name="Woyke T."/>
            <person name="Wu D."/>
            <person name="Gronow S."/>
            <person name="Wellnitz S."/>
            <person name="Brambilla E."/>
            <person name="Klenk H.-P."/>
            <person name="Eisen J.A."/>
        </authorList>
    </citation>
    <scope>NUCLEOTIDE SEQUENCE [LARGE SCALE GENOMIC DNA]</scope>
    <source>
        <strain evidence="4">ATCC BAA-1111 / DSM 21527 / NCTC 11395 / H</strain>
    </source>
</reference>
<evidence type="ECO:0000313" key="3">
    <source>
        <dbReference type="EMBL" id="AFM12441.1"/>
    </source>
</evidence>
<dbReference type="STRING" id="869212.Turpa_1794"/>
<dbReference type="PANTHER" id="PTHR43283:SF7">
    <property type="entry name" value="BETA-LACTAMASE-RELATED DOMAIN-CONTAINING PROTEIN"/>
    <property type="match status" value="1"/>
</dbReference>
<accession>I4B584</accession>
<gene>
    <name evidence="3" type="ordered locus">Turpa_1794</name>
</gene>
<feature type="chain" id="PRO_5003686480" evidence="1">
    <location>
        <begin position="26"/>
        <end position="397"/>
    </location>
</feature>
<dbReference type="Proteomes" id="UP000006048">
    <property type="component" value="Chromosome"/>
</dbReference>
<dbReference type="HOGENOM" id="CLU_030169_5_0_12"/>
<dbReference type="Pfam" id="PF00144">
    <property type="entry name" value="Beta-lactamase"/>
    <property type="match status" value="1"/>
</dbReference>
<dbReference type="EMBL" id="CP002959">
    <property type="protein sequence ID" value="AFM12441.1"/>
    <property type="molecule type" value="Genomic_DNA"/>
</dbReference>
<dbReference type="InterPro" id="IPR012338">
    <property type="entry name" value="Beta-lactam/transpept-like"/>
</dbReference>
<dbReference type="PROSITE" id="PS51257">
    <property type="entry name" value="PROKAR_LIPOPROTEIN"/>
    <property type="match status" value="1"/>
</dbReference>
<name>I4B584_TURPD</name>
<organism evidence="3 4">
    <name type="scientific">Turneriella parva (strain ATCC BAA-1111 / DSM 21527 / NCTC 11395 / H)</name>
    <name type="common">Leptospira parva</name>
    <dbReference type="NCBI Taxonomy" id="869212"/>
    <lineage>
        <taxon>Bacteria</taxon>
        <taxon>Pseudomonadati</taxon>
        <taxon>Spirochaetota</taxon>
        <taxon>Spirochaetia</taxon>
        <taxon>Leptospirales</taxon>
        <taxon>Leptospiraceae</taxon>
        <taxon>Turneriella</taxon>
    </lineage>
</organism>
<proteinExistence type="predicted"/>
<dbReference type="Gene3D" id="3.40.710.10">
    <property type="entry name" value="DD-peptidase/beta-lactamase superfamily"/>
    <property type="match status" value="1"/>
</dbReference>
<dbReference type="SUPFAM" id="SSF56601">
    <property type="entry name" value="beta-lactamase/transpeptidase-like"/>
    <property type="match status" value="1"/>
</dbReference>
<sequence>MRLTNCAPLIAIALFACSKPPLAPAAVREALPPAFETTARTTVYPGADWEELSPEKAGINREKLKNLEQFLFTNTATEAERKGIRTDGVVIIRGGKVVFERYAREFHRNRKHLIWSVTKSFANTLVGMAVADNKLKVSDSASLYYQPLASGSKTDIQIDHLLRMSSGLYWSEGYESSPLKSSVIAMLYTRGRNDMAAFAASQDLAHPPGTHWYYSSGTTNILMAMLKNVYQEKYEDLIFNRLFKTIGMRFTTFERDGAATPVGSSYLYTTARDLARFGYLYLHDGVWQGKRLLPEKWVRYTTSMAPAYYTTQLNPEDAKDNPGAQWYINVGIPERGQKPPWPDAPADTFAALGPWGQSLYIIPSLDLIAVRLGDDRDGSFDKNRYLGLLKNILEKAP</sequence>
<dbReference type="OrthoDB" id="9773047at2"/>
<keyword evidence="4" id="KW-1185">Reference proteome</keyword>
<dbReference type="InterPro" id="IPR001466">
    <property type="entry name" value="Beta-lactam-related"/>
</dbReference>